<gene>
    <name evidence="6" type="ORF">Q2100_19700</name>
</gene>
<dbReference type="EMBL" id="JAUMSQ010000166">
    <property type="protein sequence ID" value="MDO3637971.1"/>
    <property type="molecule type" value="Genomic_DNA"/>
</dbReference>
<evidence type="ECO:0000313" key="6">
    <source>
        <dbReference type="EMBL" id="MDO3637971.1"/>
    </source>
</evidence>
<evidence type="ECO:0000256" key="1">
    <source>
        <dbReference type="ARBA" id="ARBA00004141"/>
    </source>
</evidence>
<dbReference type="Proteomes" id="UP001168823">
    <property type="component" value="Unassembled WGS sequence"/>
</dbReference>
<comment type="caution">
    <text evidence="6">The sequence shown here is derived from an EMBL/GenBank/DDBJ whole genome shotgun (WGS) entry which is preliminary data.</text>
</comment>
<organism evidence="6 7">
    <name type="scientific">Mycolicibacterium arseniciresistens</name>
    <dbReference type="NCBI Taxonomy" id="3062257"/>
    <lineage>
        <taxon>Bacteria</taxon>
        <taxon>Bacillati</taxon>
        <taxon>Actinomycetota</taxon>
        <taxon>Actinomycetes</taxon>
        <taxon>Mycobacteriales</taxon>
        <taxon>Mycobacteriaceae</taxon>
        <taxon>Mycolicibacterium</taxon>
    </lineage>
</organism>
<dbReference type="InterPro" id="IPR054851">
    <property type="entry name" value="Isoprenylcys_mtase"/>
</dbReference>
<dbReference type="NCBIfam" id="NF040696">
    <property type="entry name" value="isopcys_mtase"/>
    <property type="match status" value="1"/>
</dbReference>
<keyword evidence="6" id="KW-0489">Methyltransferase</keyword>
<dbReference type="Gene3D" id="1.20.120.1630">
    <property type="match status" value="1"/>
</dbReference>
<dbReference type="GO" id="GO:0032259">
    <property type="term" value="P:methylation"/>
    <property type="evidence" value="ECO:0007669"/>
    <property type="project" value="UniProtKB-KW"/>
</dbReference>
<evidence type="ECO:0000256" key="2">
    <source>
        <dbReference type="ARBA" id="ARBA00022692"/>
    </source>
</evidence>
<dbReference type="EC" id="2.1.1.100" evidence="6"/>
<accession>A0ABT8UJM8</accession>
<evidence type="ECO:0000256" key="3">
    <source>
        <dbReference type="ARBA" id="ARBA00022989"/>
    </source>
</evidence>
<evidence type="ECO:0000256" key="4">
    <source>
        <dbReference type="ARBA" id="ARBA00023136"/>
    </source>
</evidence>
<proteinExistence type="predicted"/>
<keyword evidence="2 5" id="KW-0812">Transmembrane</keyword>
<sequence>MGQYWSHSLELRQEHRLITSGIYRYIRHPMYAFGWLLSIAQGLLLQNWIAGPSGLVSFALLYFLRVRREEQMMLDQFGDQYQAYMNRTGRVIPRLH</sequence>
<keyword evidence="4 5" id="KW-0472">Membrane</keyword>
<keyword evidence="6" id="KW-0808">Transferase</keyword>
<evidence type="ECO:0000313" key="7">
    <source>
        <dbReference type="Proteomes" id="UP001168823"/>
    </source>
</evidence>
<feature type="transmembrane region" description="Helical" evidence="5">
    <location>
        <begin position="45"/>
        <end position="64"/>
    </location>
</feature>
<reference evidence="6" key="1">
    <citation type="submission" date="2023-07" db="EMBL/GenBank/DDBJ databases">
        <title>Mycolicibacterium sp. nov., a novel bacterial species.</title>
        <authorList>
            <person name="Cao Y."/>
        </authorList>
    </citation>
    <scope>NUCLEOTIDE SEQUENCE</scope>
    <source>
        <strain evidence="6">KC 300</strain>
    </source>
</reference>
<evidence type="ECO:0000256" key="5">
    <source>
        <dbReference type="SAM" id="Phobius"/>
    </source>
</evidence>
<keyword evidence="3 5" id="KW-1133">Transmembrane helix</keyword>
<dbReference type="PANTHER" id="PTHR12714:SF9">
    <property type="entry name" value="PROTEIN-S-ISOPRENYLCYSTEINE O-METHYLTRANSFERASE"/>
    <property type="match status" value="1"/>
</dbReference>
<dbReference type="InterPro" id="IPR007269">
    <property type="entry name" value="ICMT_MeTrfase"/>
</dbReference>
<comment type="subcellular location">
    <subcellularLocation>
        <location evidence="1">Membrane</location>
        <topology evidence="1">Multi-pass membrane protein</topology>
    </subcellularLocation>
</comment>
<dbReference type="PANTHER" id="PTHR12714">
    <property type="entry name" value="PROTEIN-S ISOPRENYLCYSTEINE O-METHYLTRANSFERASE"/>
    <property type="match status" value="1"/>
</dbReference>
<name>A0ABT8UJM8_9MYCO</name>
<dbReference type="GO" id="GO:0004671">
    <property type="term" value="F:protein C-terminal S-isoprenylcysteine carboxyl O-methyltransferase activity"/>
    <property type="evidence" value="ECO:0007669"/>
    <property type="project" value="UniProtKB-EC"/>
</dbReference>
<keyword evidence="7" id="KW-1185">Reference proteome</keyword>
<dbReference type="Pfam" id="PF04140">
    <property type="entry name" value="ICMT"/>
    <property type="match status" value="1"/>
</dbReference>
<dbReference type="RefSeq" id="WP_302915416.1">
    <property type="nucleotide sequence ID" value="NZ_JAUMSQ010000166.1"/>
</dbReference>
<protein>
    <submittedName>
        <fullName evidence="6">Protein-S-isoprenylcysteine O-methyltransferase</fullName>
        <ecNumber evidence="6">2.1.1.100</ecNumber>
    </submittedName>
</protein>